<evidence type="ECO:0000313" key="6">
    <source>
        <dbReference type="Proteomes" id="UP000178774"/>
    </source>
</evidence>
<organism evidence="5 6">
    <name type="scientific">Candidatus Staskawiczbacteria bacterium RIFCSPHIGHO2_01_FULL_41_41</name>
    <dbReference type="NCBI Taxonomy" id="1802203"/>
    <lineage>
        <taxon>Bacteria</taxon>
        <taxon>Candidatus Staskawicziibacteriota</taxon>
    </lineage>
</organism>
<evidence type="ECO:0000259" key="4">
    <source>
        <dbReference type="Pfam" id="PF05193"/>
    </source>
</evidence>
<dbReference type="GO" id="GO:0046872">
    <property type="term" value="F:metal ion binding"/>
    <property type="evidence" value="ECO:0007669"/>
    <property type="project" value="InterPro"/>
</dbReference>
<reference evidence="5 6" key="1">
    <citation type="journal article" date="2016" name="Nat. Commun.">
        <title>Thousands of microbial genomes shed light on interconnected biogeochemical processes in an aquifer system.</title>
        <authorList>
            <person name="Anantharaman K."/>
            <person name="Brown C.T."/>
            <person name="Hug L.A."/>
            <person name="Sharon I."/>
            <person name="Castelle C.J."/>
            <person name="Probst A.J."/>
            <person name="Thomas B.C."/>
            <person name="Singh A."/>
            <person name="Wilkins M.J."/>
            <person name="Karaoz U."/>
            <person name="Brodie E.L."/>
            <person name="Williams K.H."/>
            <person name="Hubbard S.S."/>
            <person name="Banfield J.F."/>
        </authorList>
    </citation>
    <scope>NUCLEOTIDE SEQUENCE [LARGE SCALE GENOMIC DNA]</scope>
</reference>
<feature type="domain" description="Peptidase M16 N-terminal" evidence="3">
    <location>
        <begin position="14"/>
        <end position="154"/>
    </location>
</feature>
<dbReference type="AlphaFoldDB" id="A0A1G2HRS2"/>
<dbReference type="InterPro" id="IPR007863">
    <property type="entry name" value="Peptidase_M16_C"/>
</dbReference>
<proteinExistence type="inferred from homology"/>
<dbReference type="SUPFAM" id="SSF63411">
    <property type="entry name" value="LuxS/MPP-like metallohydrolase"/>
    <property type="match status" value="2"/>
</dbReference>
<comment type="caution">
    <text evidence="5">The sequence shown here is derived from an EMBL/GenBank/DDBJ whole genome shotgun (WGS) entry which is preliminary data.</text>
</comment>
<gene>
    <name evidence="5" type="ORF">A2822_03805</name>
</gene>
<evidence type="ECO:0000313" key="5">
    <source>
        <dbReference type="EMBL" id="OGZ65246.1"/>
    </source>
</evidence>
<dbReference type="Proteomes" id="UP000178774">
    <property type="component" value="Unassembled WGS sequence"/>
</dbReference>
<dbReference type="InterPro" id="IPR050361">
    <property type="entry name" value="MPP/UQCRC_Complex"/>
</dbReference>
<evidence type="ECO:0000259" key="3">
    <source>
        <dbReference type="Pfam" id="PF00675"/>
    </source>
</evidence>
<sequence length="423" mass="48092">MFKKTKLKNGLRVVAVPMKNAQSVTVLVLVGTGSKYETKDINGISHFLEHMFFKGTKKRPTTLKISETLDMIGGQYNAFTSKETTGFWAKVDRKHTDVALDWISDMFLNAKFEAQEIDREKGVVIGELNMYLDTPTSYVSELFEDLLYKDQPAGWRVIGEVSNIQSYTREKMVEYYKTHYSNENTVIAIAGDIDVAKMSQKMEKYFGKSKNQDALPKLAVKEFQNKPEVLLHHKKTDQTHFCLGVRAYDMFDPRRHALTLMSVILGGNMSSRLFISVRERNGLGYYVHTSVDTTTDTGYLVTQSGVKNDSLQKAVGLVLDEYRSLRDKKISPKELKKAKDYIRGSMALSLDATDAQASFYANQEVMGKELLTPEEKIKLIDKVTISDIKKVAEDIFKNERLNLSVIGPFEEAQKEKLLKILRI</sequence>
<dbReference type="Gene3D" id="3.30.830.10">
    <property type="entry name" value="Metalloenzyme, LuxS/M16 peptidase-like"/>
    <property type="match status" value="2"/>
</dbReference>
<evidence type="ECO:0000256" key="1">
    <source>
        <dbReference type="ARBA" id="ARBA00007261"/>
    </source>
</evidence>
<evidence type="ECO:0000256" key="2">
    <source>
        <dbReference type="RuleBase" id="RU004447"/>
    </source>
</evidence>
<dbReference type="EMBL" id="MHOP01000025">
    <property type="protein sequence ID" value="OGZ65246.1"/>
    <property type="molecule type" value="Genomic_DNA"/>
</dbReference>
<dbReference type="InterPro" id="IPR001431">
    <property type="entry name" value="Pept_M16_Zn_BS"/>
</dbReference>
<comment type="similarity">
    <text evidence="1 2">Belongs to the peptidase M16 family.</text>
</comment>
<name>A0A1G2HRS2_9BACT</name>
<dbReference type="GO" id="GO:0006508">
    <property type="term" value="P:proteolysis"/>
    <property type="evidence" value="ECO:0007669"/>
    <property type="project" value="InterPro"/>
</dbReference>
<dbReference type="InterPro" id="IPR011249">
    <property type="entry name" value="Metalloenz_LuxS/M16"/>
</dbReference>
<feature type="domain" description="Peptidase M16 C-terminal" evidence="4">
    <location>
        <begin position="167"/>
        <end position="340"/>
    </location>
</feature>
<protein>
    <recommendedName>
        <fullName evidence="7">Peptidase M16</fullName>
    </recommendedName>
</protein>
<evidence type="ECO:0008006" key="7">
    <source>
        <dbReference type="Google" id="ProtNLM"/>
    </source>
</evidence>
<dbReference type="PANTHER" id="PTHR11851:SF49">
    <property type="entry name" value="MITOCHONDRIAL-PROCESSING PEPTIDASE SUBUNIT ALPHA"/>
    <property type="match status" value="1"/>
</dbReference>
<dbReference type="InterPro" id="IPR011765">
    <property type="entry name" value="Pept_M16_N"/>
</dbReference>
<dbReference type="PANTHER" id="PTHR11851">
    <property type="entry name" value="METALLOPROTEASE"/>
    <property type="match status" value="1"/>
</dbReference>
<dbReference type="GO" id="GO:0004222">
    <property type="term" value="F:metalloendopeptidase activity"/>
    <property type="evidence" value="ECO:0007669"/>
    <property type="project" value="InterPro"/>
</dbReference>
<dbReference type="Pfam" id="PF00675">
    <property type="entry name" value="Peptidase_M16"/>
    <property type="match status" value="1"/>
</dbReference>
<dbReference type="Pfam" id="PF05193">
    <property type="entry name" value="Peptidase_M16_C"/>
    <property type="match status" value="1"/>
</dbReference>
<dbReference type="PROSITE" id="PS00143">
    <property type="entry name" value="INSULINASE"/>
    <property type="match status" value="1"/>
</dbReference>
<accession>A0A1G2HRS2</accession>